<dbReference type="KEGG" id="aluc:AKAW2_10208S"/>
<dbReference type="RefSeq" id="XP_041536928.1">
    <property type="nucleotide sequence ID" value="XM_041684635.1"/>
</dbReference>
<evidence type="ECO:0000313" key="2">
    <source>
        <dbReference type="Proteomes" id="UP000661280"/>
    </source>
</evidence>
<dbReference type="InterPro" id="IPR011009">
    <property type="entry name" value="Kinase-like_dom_sf"/>
</dbReference>
<sequence>MKAIFSTEAPEDEVTCQQIDVLGPMPQAWYSAWEERGYFFDEDGRPVEGREVWPTLDLAFEQGVREYRRQGGVGDFCDDETAAILELMRGMLRFEPEKRLTIEEVLQSEWVSKWVMPDYERSLQACT</sequence>
<dbReference type="SUPFAM" id="SSF56112">
    <property type="entry name" value="Protein kinase-like (PK-like)"/>
    <property type="match status" value="1"/>
</dbReference>
<dbReference type="Proteomes" id="UP000661280">
    <property type="component" value="Chromosome 1"/>
</dbReference>
<proteinExistence type="predicted"/>
<dbReference type="EMBL" id="AP024425">
    <property type="protein sequence ID" value="BCR93162.1"/>
    <property type="molecule type" value="Genomic_DNA"/>
</dbReference>
<gene>
    <name evidence="1" type="ORF">AKAW2_10208S</name>
</gene>
<dbReference type="AlphaFoldDB" id="A0A7R7VYL6"/>
<dbReference type="GeneID" id="64954487"/>
<protein>
    <recommendedName>
        <fullName evidence="3">Protein kinase domain-containing protein</fullName>
    </recommendedName>
</protein>
<dbReference type="OrthoDB" id="5979581at2759"/>
<dbReference type="Gene3D" id="1.10.510.10">
    <property type="entry name" value="Transferase(Phosphotransferase) domain 1"/>
    <property type="match status" value="1"/>
</dbReference>
<keyword evidence="2" id="KW-1185">Reference proteome</keyword>
<evidence type="ECO:0008006" key="3">
    <source>
        <dbReference type="Google" id="ProtNLM"/>
    </source>
</evidence>
<reference evidence="1" key="1">
    <citation type="submission" date="2021-01" db="EMBL/GenBank/DDBJ databases">
        <authorList>
            <consortium name="Aspergillus luchuensis mut. kawachii IFO 4304 genome sequencing consortium"/>
            <person name="Kazuki M."/>
            <person name="Futagami T."/>
        </authorList>
    </citation>
    <scope>NUCLEOTIDE SEQUENCE</scope>
    <source>
        <strain evidence="1">IFO 4308</strain>
    </source>
</reference>
<accession>A0A7R7VYL6</accession>
<evidence type="ECO:0000313" key="1">
    <source>
        <dbReference type="EMBL" id="BCR93162.1"/>
    </source>
</evidence>
<name>A0A7R7VYL6_ASPKA</name>
<organism evidence="1 2">
    <name type="scientific">Aspergillus kawachii</name>
    <name type="common">White koji mold</name>
    <name type="synonym">Aspergillus awamori var. kawachi</name>
    <dbReference type="NCBI Taxonomy" id="1069201"/>
    <lineage>
        <taxon>Eukaryota</taxon>
        <taxon>Fungi</taxon>
        <taxon>Dikarya</taxon>
        <taxon>Ascomycota</taxon>
        <taxon>Pezizomycotina</taxon>
        <taxon>Eurotiomycetes</taxon>
        <taxon>Eurotiomycetidae</taxon>
        <taxon>Eurotiales</taxon>
        <taxon>Aspergillaceae</taxon>
        <taxon>Aspergillus</taxon>
        <taxon>Aspergillus subgen. Circumdati</taxon>
    </lineage>
</organism>
<reference evidence="1" key="2">
    <citation type="submission" date="2021-02" db="EMBL/GenBank/DDBJ databases">
        <title>Aspergillus luchuensis mut. kawachii IFO 4304 genome sequence.</title>
        <authorList>
            <person name="Mori K."/>
            <person name="Kadooka C."/>
            <person name="Goto M."/>
            <person name="Futagami T."/>
        </authorList>
    </citation>
    <scope>NUCLEOTIDE SEQUENCE</scope>
    <source>
        <strain evidence="1">IFO 4308</strain>
    </source>
</reference>